<comment type="similarity">
    <text evidence="1">Belongs to the peptidase S28 family.</text>
</comment>
<evidence type="ECO:0000256" key="1">
    <source>
        <dbReference type="ARBA" id="ARBA00011079"/>
    </source>
</evidence>
<evidence type="ECO:0000256" key="2">
    <source>
        <dbReference type="ARBA" id="ARBA00022670"/>
    </source>
</evidence>
<keyword evidence="2 7" id="KW-0645">Protease</keyword>
<keyword evidence="4" id="KW-0378">Hydrolase</keyword>
<evidence type="ECO:0000256" key="6">
    <source>
        <dbReference type="SAM" id="SignalP"/>
    </source>
</evidence>
<evidence type="ECO:0000256" key="4">
    <source>
        <dbReference type="ARBA" id="ARBA00022801"/>
    </source>
</evidence>
<proteinExistence type="inferred from homology"/>
<dbReference type="Gene3D" id="1.20.120.980">
    <property type="entry name" value="Serine carboxypeptidase S28, SKS domain"/>
    <property type="match status" value="1"/>
</dbReference>
<feature type="chain" id="PRO_5020028888" evidence="6">
    <location>
        <begin position="17"/>
        <end position="489"/>
    </location>
</feature>
<accession>A0A4C1WQ49</accession>
<dbReference type="InterPro" id="IPR042269">
    <property type="entry name" value="Ser_carbopepase_S28_SKS"/>
</dbReference>
<dbReference type="GO" id="GO:0006508">
    <property type="term" value="P:proteolysis"/>
    <property type="evidence" value="ECO:0007669"/>
    <property type="project" value="UniProtKB-KW"/>
</dbReference>
<comment type="caution">
    <text evidence="7">The sequence shown here is derived from an EMBL/GenBank/DDBJ whole genome shotgun (WGS) entry which is preliminary data.</text>
</comment>
<dbReference type="AlphaFoldDB" id="A0A4C1WQ49"/>
<keyword evidence="5" id="KW-0325">Glycoprotein</keyword>
<dbReference type="GO" id="GO:0070008">
    <property type="term" value="F:serine-type exopeptidase activity"/>
    <property type="evidence" value="ECO:0007669"/>
    <property type="project" value="InterPro"/>
</dbReference>
<dbReference type="EMBL" id="BGZK01000627">
    <property type="protein sequence ID" value="GBP53518.1"/>
    <property type="molecule type" value="Genomic_DNA"/>
</dbReference>
<dbReference type="PANTHER" id="PTHR11010">
    <property type="entry name" value="PROTEASE S28 PRO-X CARBOXYPEPTIDASE-RELATED"/>
    <property type="match status" value="1"/>
</dbReference>
<dbReference type="SUPFAM" id="SSF53474">
    <property type="entry name" value="alpha/beta-Hydrolases"/>
    <property type="match status" value="1"/>
</dbReference>
<evidence type="ECO:0000256" key="5">
    <source>
        <dbReference type="ARBA" id="ARBA00023180"/>
    </source>
</evidence>
<dbReference type="PANTHER" id="PTHR11010:SF5">
    <property type="entry name" value="RE36938P-RELATED"/>
    <property type="match status" value="1"/>
</dbReference>
<name>A0A4C1WQ49_EUMVA</name>
<keyword evidence="8" id="KW-1185">Reference proteome</keyword>
<sequence length="489" mass="55561">MMKLLVLLCVIPYVLTLNVTVVEPPLRVELLPPKEALQRDARNVQTLWITMPIDHFDPHNRDTFQMRYMVNEQFFGGDDSPIFIFVGGEWAISTGWLLAGNMYTMAEENNGYMVYTEHRYYGQTLPYAQFTIENLRFLNVDQALADLAYFIHEMKKSPRFANSKVIMYGGSYAANMVLWFKQRYSHLVEGVIASSGPILAEVDFHGYLETVHNAFLSEGGEQCINTIGQGIADAVAALDTEAGRIMLRDLFRLCELPNVDDRFDLGYFSGIISWAFSGSVQSATPGSLFNLCQLFLGTQFGSTPIEKIAGYLAWNYGTGGCFGNFQTLLNAYSGNCVVPYSTRNPYGFAMFVRLSVRVLAQRKLYFGMARAWYYQTCTEYGYFQIAPTSGTAFDSLRWLTVEFYAEVCKRAFDERFDEQFIYDAAERVNTVFGGLYPDVNNTINIHGMLDPWRAIGVFDRDLKDNSPTIDVPRQVSILLQPIHREEMNI</sequence>
<organism evidence="7 8">
    <name type="scientific">Eumeta variegata</name>
    <name type="common">Bagworm moth</name>
    <name type="synonym">Eumeta japonica</name>
    <dbReference type="NCBI Taxonomy" id="151549"/>
    <lineage>
        <taxon>Eukaryota</taxon>
        <taxon>Metazoa</taxon>
        <taxon>Ecdysozoa</taxon>
        <taxon>Arthropoda</taxon>
        <taxon>Hexapoda</taxon>
        <taxon>Insecta</taxon>
        <taxon>Pterygota</taxon>
        <taxon>Neoptera</taxon>
        <taxon>Endopterygota</taxon>
        <taxon>Lepidoptera</taxon>
        <taxon>Glossata</taxon>
        <taxon>Ditrysia</taxon>
        <taxon>Tineoidea</taxon>
        <taxon>Psychidae</taxon>
        <taxon>Oiketicinae</taxon>
        <taxon>Eumeta</taxon>
    </lineage>
</organism>
<dbReference type="Pfam" id="PF05577">
    <property type="entry name" value="Peptidase_S28"/>
    <property type="match status" value="1"/>
</dbReference>
<dbReference type="InterPro" id="IPR029058">
    <property type="entry name" value="AB_hydrolase_fold"/>
</dbReference>
<evidence type="ECO:0000313" key="7">
    <source>
        <dbReference type="EMBL" id="GBP53518.1"/>
    </source>
</evidence>
<keyword evidence="3 6" id="KW-0732">Signal</keyword>
<reference evidence="7 8" key="1">
    <citation type="journal article" date="2019" name="Commun. Biol.">
        <title>The bagworm genome reveals a unique fibroin gene that provides high tensile strength.</title>
        <authorList>
            <person name="Kono N."/>
            <person name="Nakamura H."/>
            <person name="Ohtoshi R."/>
            <person name="Tomita M."/>
            <person name="Numata K."/>
            <person name="Arakawa K."/>
        </authorList>
    </citation>
    <scope>NUCLEOTIDE SEQUENCE [LARGE SCALE GENOMIC DNA]</scope>
</reference>
<evidence type="ECO:0000256" key="3">
    <source>
        <dbReference type="ARBA" id="ARBA00022729"/>
    </source>
</evidence>
<evidence type="ECO:0000313" key="8">
    <source>
        <dbReference type="Proteomes" id="UP000299102"/>
    </source>
</evidence>
<dbReference type="OrthoDB" id="1735038at2759"/>
<feature type="signal peptide" evidence="6">
    <location>
        <begin position="1"/>
        <end position="16"/>
    </location>
</feature>
<protein>
    <submittedName>
        <fullName evidence="7">Serine protease K12H4.7</fullName>
    </submittedName>
</protein>
<dbReference type="InterPro" id="IPR008758">
    <property type="entry name" value="Peptidase_S28"/>
</dbReference>
<dbReference type="Gene3D" id="3.40.50.1820">
    <property type="entry name" value="alpha/beta hydrolase"/>
    <property type="match status" value="1"/>
</dbReference>
<gene>
    <name evidence="7" type="ORF">EVAR_45391_1</name>
</gene>
<dbReference type="Proteomes" id="UP000299102">
    <property type="component" value="Unassembled WGS sequence"/>
</dbReference>
<dbReference type="GO" id="GO:0008239">
    <property type="term" value="F:dipeptidyl-peptidase activity"/>
    <property type="evidence" value="ECO:0007669"/>
    <property type="project" value="TreeGrafter"/>
</dbReference>